<dbReference type="Pfam" id="PF02975">
    <property type="entry name" value="Me-amine-dh_L"/>
    <property type="match status" value="1"/>
</dbReference>
<feature type="active site" description="Proton acceptor" evidence="10">
    <location>
        <position position="121"/>
    </location>
</feature>
<gene>
    <name evidence="16" type="ORF">A946_09390</name>
    <name evidence="17" type="ORF">kam1_317</name>
</gene>
<feature type="disulfide bond" evidence="12">
    <location>
        <begin position="84"/>
        <end position="128"/>
    </location>
</feature>
<dbReference type="EMBL" id="CP037899">
    <property type="protein sequence ID" value="QDQ41570.1"/>
    <property type="molecule type" value="Genomic_DNA"/>
</dbReference>
<evidence type="ECO:0000313" key="19">
    <source>
        <dbReference type="Proteomes" id="UP000315925"/>
    </source>
</evidence>
<comment type="similarity">
    <text evidence="2">Belongs to the aromatic amine dehydrogenase light chain family.</text>
</comment>
<dbReference type="OrthoDB" id="7628766at2"/>
<evidence type="ECO:0000313" key="17">
    <source>
        <dbReference type="EMBL" id="QDQ41570.1"/>
    </source>
</evidence>
<proteinExistence type="inferred from homology"/>
<dbReference type="GO" id="GO:0030058">
    <property type="term" value="F:aliphatic amine dehydrogenase activity"/>
    <property type="evidence" value="ECO:0007669"/>
    <property type="project" value="InterPro"/>
</dbReference>
<evidence type="ECO:0000313" key="16">
    <source>
        <dbReference type="EMBL" id="KIE58106.1"/>
    </source>
</evidence>
<dbReference type="PIRSF" id="PIRSF000192">
    <property type="entry name" value="Amine_dh_beta"/>
    <property type="match status" value="1"/>
</dbReference>
<protein>
    <submittedName>
        <fullName evidence="16 17">Methylamine dehydrogenase</fullName>
        <ecNumber evidence="17">1.4.9.1</ecNumber>
    </submittedName>
</protein>
<feature type="domain" description="Methylamine/Aralkylamine dehydrogenase light chain C-terminal" evidence="15">
    <location>
        <begin position="63"/>
        <end position="172"/>
    </location>
</feature>
<comment type="subcellular location">
    <subcellularLocation>
        <location evidence="1">Periplasm</location>
    </subcellularLocation>
</comment>
<dbReference type="Gene3D" id="2.60.30.10">
    <property type="entry name" value="Methylamine/Aralkylamine dehydrogenase light chain"/>
    <property type="match status" value="1"/>
</dbReference>
<keyword evidence="5" id="KW-0732">Signal</keyword>
<accession>A0A0C1RT12</accession>
<reference evidence="17" key="2">
    <citation type="journal article" date="2019" name="BMC Genomics">
        <title>Complete genome sequence analysis of the thermoacidophilic verrucomicrobial methanotroph 'Candidatus Methylacidiphilum kamchatkense' strain Kam1 and comparison with its closest relatives.</title>
        <authorList>
            <person name="Kruse T."/>
            <person name="Ratnadevi C.M."/>
            <person name="Erikstad H.A."/>
            <person name="Birkeland N.K."/>
        </authorList>
    </citation>
    <scope>NUCLEOTIDE SEQUENCE</scope>
    <source>
        <strain evidence="17">Kam1</strain>
    </source>
</reference>
<evidence type="ECO:0000256" key="14">
    <source>
        <dbReference type="PIRSR" id="PIRSR000192-6"/>
    </source>
</evidence>
<feature type="disulfide bond" evidence="12">
    <location>
        <begin position="74"/>
        <end position="106"/>
    </location>
</feature>
<evidence type="ECO:0000256" key="9">
    <source>
        <dbReference type="ARBA" id="ARBA00023157"/>
    </source>
</evidence>
<evidence type="ECO:0000256" key="12">
    <source>
        <dbReference type="PIRSR" id="PIRSR000192-4"/>
    </source>
</evidence>
<feature type="disulfide bond" evidence="12">
    <location>
        <begin position="81"/>
        <end position="165"/>
    </location>
</feature>
<dbReference type="Proteomes" id="UP000315925">
    <property type="component" value="Chromosome"/>
</dbReference>
<feature type="disulfide bond" evidence="12">
    <location>
        <begin position="68"/>
        <end position="133"/>
    </location>
</feature>
<evidence type="ECO:0000256" key="13">
    <source>
        <dbReference type="PIRSR" id="PIRSR000192-5"/>
    </source>
</evidence>
<feature type="modified residue" description="Tryptophylquinone" evidence="14">
    <location>
        <position position="102"/>
    </location>
</feature>
<dbReference type="GO" id="GO:0009308">
    <property type="term" value="P:amine metabolic process"/>
    <property type="evidence" value="ECO:0007669"/>
    <property type="project" value="InterPro"/>
</dbReference>
<dbReference type="InterPro" id="IPR013504">
    <property type="entry name" value="MADH/AADH_Ltc_C_dom"/>
</dbReference>
<dbReference type="SUPFAM" id="SSF57561">
    <property type="entry name" value="Methylamine dehydrogenase, L chain"/>
    <property type="match status" value="1"/>
</dbReference>
<keyword evidence="4" id="KW-0824">TTQ</keyword>
<evidence type="ECO:0000256" key="8">
    <source>
        <dbReference type="ARBA" id="ARBA00023002"/>
    </source>
</evidence>
<evidence type="ECO:0000256" key="10">
    <source>
        <dbReference type="PIRSR" id="PIRSR000192-1"/>
    </source>
</evidence>
<dbReference type="RefSeq" id="WP_039721958.1">
    <property type="nucleotide sequence ID" value="NZ_CP037899.1"/>
</dbReference>
<dbReference type="KEGG" id="mkc:kam1_317"/>
<feature type="site" description="Transition state stabilizer" evidence="11">
    <location>
        <position position="166"/>
    </location>
</feature>
<dbReference type="Proteomes" id="UP000031594">
    <property type="component" value="Unassembled WGS sequence"/>
</dbReference>
<dbReference type="STRING" id="1202785.A946_09390"/>
<feature type="disulfide bond" evidence="12">
    <location>
        <begin position="123"/>
        <end position="155"/>
    </location>
</feature>
<evidence type="ECO:0000256" key="2">
    <source>
        <dbReference type="ARBA" id="ARBA00010711"/>
    </source>
</evidence>
<dbReference type="AlphaFoldDB" id="A0A0C1RT12"/>
<evidence type="ECO:0000259" key="15">
    <source>
        <dbReference type="Pfam" id="PF02975"/>
    </source>
</evidence>
<feature type="disulfide bond" evidence="12">
    <location>
        <begin position="83"/>
        <end position="131"/>
    </location>
</feature>
<reference evidence="16 18" key="1">
    <citation type="submission" date="2014-08" db="EMBL/GenBank/DDBJ databases">
        <title>Methylacidiphilum kamchatkense strain Kam1 draft genome sequence.</title>
        <authorList>
            <person name="Birkeland N.-K."/>
            <person name="Erikstad H.A."/>
        </authorList>
    </citation>
    <scope>NUCLEOTIDE SEQUENCE [LARGE SCALE GENOMIC DNA]</scope>
    <source>
        <strain evidence="16 18">Kam1</strain>
    </source>
</reference>
<feature type="disulfide bond" evidence="12">
    <location>
        <begin position="91"/>
        <end position="122"/>
    </location>
</feature>
<keyword evidence="6" id="KW-0574">Periplasm</keyword>
<feature type="active site" description="Tryptophylquinone 6'-substrate hemiaminal intermediate" evidence="10">
    <location>
        <position position="102"/>
    </location>
</feature>
<evidence type="ECO:0000256" key="11">
    <source>
        <dbReference type="PIRSR" id="PIRSR000192-3"/>
    </source>
</evidence>
<keyword evidence="3" id="KW-0813">Transport</keyword>
<dbReference type="GO" id="GO:0042597">
    <property type="term" value="C:periplasmic space"/>
    <property type="evidence" value="ECO:0007669"/>
    <property type="project" value="UniProtKB-SubCell"/>
</dbReference>
<evidence type="ECO:0000256" key="7">
    <source>
        <dbReference type="ARBA" id="ARBA00022982"/>
    </source>
</evidence>
<name>A0A0C1RT12_9BACT</name>
<keyword evidence="8 17" id="KW-0560">Oxidoreductase</keyword>
<keyword evidence="7" id="KW-0249">Electron transport</keyword>
<dbReference type="EMBL" id="JQNX01000007">
    <property type="protein sequence ID" value="KIE58106.1"/>
    <property type="molecule type" value="Genomic_DNA"/>
</dbReference>
<evidence type="ECO:0000256" key="6">
    <source>
        <dbReference type="ARBA" id="ARBA00022764"/>
    </source>
</evidence>
<dbReference type="InterPro" id="IPR036560">
    <property type="entry name" value="MADH/AADH_L_sf"/>
</dbReference>
<dbReference type="EC" id="1.4.9.1" evidence="17"/>
<evidence type="ECO:0000256" key="4">
    <source>
        <dbReference type="ARBA" id="ARBA00022709"/>
    </source>
</evidence>
<keyword evidence="9" id="KW-1015">Disulfide bond</keyword>
<evidence type="ECO:0000256" key="3">
    <source>
        <dbReference type="ARBA" id="ARBA00022448"/>
    </source>
</evidence>
<sequence length="180" mass="20129">MNWIDRLVEFWSRRLALRGSRRGFLTSLALFLGAACKLLPAPIERTQKQSTDPETKELTESTNNESSCSYWRYCSIDGFLCSCCGGGVTACPPGTFPSPTHWVGSCRNPQDGKQYLISYRDCCGKGFCGRCYCRQTNEAEMPVYQINRNNDTIWCFGAPNMMYHCTGASILGIAQDSPNE</sequence>
<evidence type="ECO:0000313" key="18">
    <source>
        <dbReference type="Proteomes" id="UP000031594"/>
    </source>
</evidence>
<reference evidence="19" key="3">
    <citation type="submission" date="2019-03" db="EMBL/GenBank/DDBJ databases">
        <title>Complete genome of Methylacidiphilum kamchatkense Kam1.</title>
        <authorList>
            <person name="Kruse T."/>
            <person name="Murarilal Ratnadevi C."/>
            <person name="Erikstad H.-A."/>
            <person name="Birkeland N.-K."/>
        </authorList>
    </citation>
    <scope>NUCLEOTIDE SEQUENCE [LARGE SCALE GENOMIC DNA]</scope>
    <source>
        <strain evidence="19">kam1</strain>
    </source>
</reference>
<dbReference type="InterPro" id="IPR016008">
    <property type="entry name" value="Amine_DH_Ltc"/>
</dbReference>
<feature type="cross-link" description="Tryptophan tryptophylquinone (Trp-Trp)" evidence="13">
    <location>
        <begin position="102"/>
        <end position="154"/>
    </location>
</feature>
<organism evidence="17 19">
    <name type="scientific">Methylacidiphilum kamchatkense Kam1</name>
    <dbReference type="NCBI Taxonomy" id="1202785"/>
    <lineage>
        <taxon>Bacteria</taxon>
        <taxon>Pseudomonadati</taxon>
        <taxon>Verrucomicrobiota</taxon>
        <taxon>Methylacidiphilae</taxon>
        <taxon>Methylacidiphilales</taxon>
        <taxon>Methylacidiphilaceae</taxon>
        <taxon>Methylacidiphilum (ex Ratnadevi et al. 2023)</taxon>
    </lineage>
</organism>
<evidence type="ECO:0000256" key="5">
    <source>
        <dbReference type="ARBA" id="ARBA00022729"/>
    </source>
</evidence>
<evidence type="ECO:0000256" key="1">
    <source>
        <dbReference type="ARBA" id="ARBA00004418"/>
    </source>
</evidence>
<keyword evidence="18" id="KW-1185">Reference proteome</keyword>
<dbReference type="GO" id="GO:0052876">
    <property type="term" value="F:methylamine dehydrogenase (amicyanin) activity"/>
    <property type="evidence" value="ECO:0007669"/>
    <property type="project" value="UniProtKB-EC"/>
</dbReference>